<reference evidence="1 2" key="1">
    <citation type="submission" date="2017-03" db="EMBL/GenBank/DDBJ databases">
        <title>An alternative strategy for trypanosome survival in the mammalian bloodstream revealed through genome and transcriptome analysis of the ubiquitous bovine parasite Trypanosoma (Megatrypanum) theileri.</title>
        <authorList>
            <person name="Kelly S."/>
            <person name="Ivens A."/>
            <person name="Mott A."/>
            <person name="O'Neill E."/>
            <person name="Emms D."/>
            <person name="Macleod O."/>
            <person name="Voorheis P."/>
            <person name="Matthews J."/>
            <person name="Matthews K."/>
            <person name="Carrington M."/>
        </authorList>
    </citation>
    <scope>NUCLEOTIDE SEQUENCE [LARGE SCALE GENOMIC DNA]</scope>
    <source>
        <strain evidence="1">Edinburgh</strain>
    </source>
</reference>
<gene>
    <name evidence="1" type="ORF">TM35_000181860</name>
</gene>
<dbReference type="GeneID" id="39986279"/>
<accession>A0A1X0NV95</accession>
<dbReference type="EMBL" id="NBCO01000018">
    <property type="protein sequence ID" value="ORC88129.1"/>
    <property type="molecule type" value="Genomic_DNA"/>
</dbReference>
<dbReference type="Proteomes" id="UP000192257">
    <property type="component" value="Unassembled WGS sequence"/>
</dbReference>
<evidence type="ECO:0000313" key="1">
    <source>
        <dbReference type="EMBL" id="ORC88129.1"/>
    </source>
</evidence>
<dbReference type="AlphaFoldDB" id="A0A1X0NV95"/>
<evidence type="ECO:0000313" key="2">
    <source>
        <dbReference type="Proteomes" id="UP000192257"/>
    </source>
</evidence>
<proteinExistence type="predicted"/>
<dbReference type="VEuPathDB" id="TriTrypDB:TM35_000181860"/>
<comment type="caution">
    <text evidence="1">The sequence shown here is derived from an EMBL/GenBank/DDBJ whole genome shotgun (WGS) entry which is preliminary data.</text>
</comment>
<organism evidence="1 2">
    <name type="scientific">Trypanosoma theileri</name>
    <dbReference type="NCBI Taxonomy" id="67003"/>
    <lineage>
        <taxon>Eukaryota</taxon>
        <taxon>Discoba</taxon>
        <taxon>Euglenozoa</taxon>
        <taxon>Kinetoplastea</taxon>
        <taxon>Metakinetoplastina</taxon>
        <taxon>Trypanosomatida</taxon>
        <taxon>Trypanosomatidae</taxon>
        <taxon>Trypanosoma</taxon>
    </lineage>
</organism>
<protein>
    <submittedName>
        <fullName evidence="1">Uncharacterized protein</fullName>
    </submittedName>
</protein>
<sequence length="348" mass="40132">MDEKTFTYIFPPAASAEECIRHVVDEKLPTLIEAITNAEGSRGVLLISRSEFISDALRSFACQKEIETYSSPGGGIIPTVVLPREREPSIPVPPIFDWDEWRFVWKQFVRDIPRESFLIENTPYDDAFIALDRIEDFLNNVYDDIPEGKRSLGVFGIDKLQEKGVIPTFFFTAWDKFRYLASSSEAVKRRGVEKAIRLAVLAAQQTILAFPVELLHAQFSRFHNQGTSEVTHAEEEVIYIGEPQENNGGKNETCDNPHAENKRMKVRIERRSNETQLPFVRVEKMLDAFTVDDTAKHSTKLRLQIAIEINFFSNDDVELTWEWRRPPMMEKEKESHHHETEPTFTPVE</sequence>
<dbReference type="RefSeq" id="XP_028882195.1">
    <property type="nucleotide sequence ID" value="XM_029026499.1"/>
</dbReference>
<keyword evidence="2" id="KW-1185">Reference proteome</keyword>
<name>A0A1X0NV95_9TRYP</name>
<dbReference type="OrthoDB" id="266433at2759"/>